<accession>A0AA86GIZ8</accession>
<evidence type="ECO:0000313" key="2">
    <source>
        <dbReference type="EMBL" id="AMG72438.1"/>
    </source>
</evidence>
<evidence type="ECO:0000313" key="3">
    <source>
        <dbReference type="Proteomes" id="UP000058599"/>
    </source>
</evidence>
<dbReference type="Proteomes" id="UP000058599">
    <property type="component" value="Chromosome"/>
</dbReference>
<keyword evidence="3" id="KW-1185">Reference proteome</keyword>
<organism evidence="2 3">
    <name type="scientific">Sphingopyxis granuli</name>
    <dbReference type="NCBI Taxonomy" id="267128"/>
    <lineage>
        <taxon>Bacteria</taxon>
        <taxon>Pseudomonadati</taxon>
        <taxon>Pseudomonadota</taxon>
        <taxon>Alphaproteobacteria</taxon>
        <taxon>Sphingomonadales</taxon>
        <taxon>Sphingomonadaceae</taxon>
        <taxon>Sphingopyxis</taxon>
    </lineage>
</organism>
<name>A0AA86GIZ8_9SPHN</name>
<feature type="region of interest" description="Disordered" evidence="1">
    <location>
        <begin position="81"/>
        <end position="104"/>
    </location>
</feature>
<dbReference type="KEGG" id="sgi:SGRAN_0040"/>
<protein>
    <submittedName>
        <fullName evidence="2">Uncharacterized protein</fullName>
    </submittedName>
</protein>
<proteinExistence type="predicted"/>
<dbReference type="RefSeq" id="WP_067179677.1">
    <property type="nucleotide sequence ID" value="NZ_CP012199.1"/>
</dbReference>
<evidence type="ECO:0000256" key="1">
    <source>
        <dbReference type="SAM" id="MobiDB-lite"/>
    </source>
</evidence>
<gene>
    <name evidence="2" type="ORF">SGRAN_0040</name>
</gene>
<reference evidence="2 3" key="1">
    <citation type="journal article" date="2016" name="BMC Genomics">
        <title>Genomic analysis of the nitrate-respiring Sphingopyxis granuli (formerly Sphingomonas macrogoltabida) strain TFA.</title>
        <authorList>
            <person name="Garcia-Romero I."/>
            <person name="Perez-Pulido A.J."/>
            <person name="Gonzalez-Flores Y.E."/>
            <person name="Reyes-Ramirez F."/>
            <person name="Santero E."/>
            <person name="Floriano B."/>
        </authorList>
    </citation>
    <scope>NUCLEOTIDE SEQUENCE [LARGE SCALE GENOMIC DNA]</scope>
    <source>
        <strain evidence="2 3">TFA</strain>
    </source>
</reference>
<dbReference type="AlphaFoldDB" id="A0AA86GIZ8"/>
<dbReference type="EMBL" id="CP012199">
    <property type="protein sequence ID" value="AMG72438.1"/>
    <property type="molecule type" value="Genomic_DNA"/>
</dbReference>
<sequence>MKTGLERVARALCELDANPPDATMDGKPLWQDYLPEAWAAIMAVREPDPAMIGAGTRRAAEGMGDDIGGIYRAMIDAAMEGQPNAPPSGAERSGAITCGRLETV</sequence>